<dbReference type="Pfam" id="PF04773">
    <property type="entry name" value="FecR"/>
    <property type="match status" value="1"/>
</dbReference>
<keyword evidence="5" id="KW-1185">Reference proteome</keyword>
<name>A0AAP2DX68_9BACT</name>
<dbReference type="Proteomes" id="UP001319080">
    <property type="component" value="Unassembled WGS sequence"/>
</dbReference>
<dbReference type="InterPro" id="IPR012373">
    <property type="entry name" value="Ferrdict_sens_TM"/>
</dbReference>
<organism evidence="4 5">
    <name type="scientific">Dawidia cretensis</name>
    <dbReference type="NCBI Taxonomy" id="2782350"/>
    <lineage>
        <taxon>Bacteria</taxon>
        <taxon>Pseudomonadati</taxon>
        <taxon>Bacteroidota</taxon>
        <taxon>Cytophagia</taxon>
        <taxon>Cytophagales</taxon>
        <taxon>Chryseotaleaceae</taxon>
        <taxon>Dawidia</taxon>
    </lineage>
</organism>
<evidence type="ECO:0000256" key="1">
    <source>
        <dbReference type="SAM" id="Phobius"/>
    </source>
</evidence>
<dbReference type="PANTHER" id="PTHR30273">
    <property type="entry name" value="PERIPLASMIC SIGNAL SENSOR AND SIGMA FACTOR ACTIVATOR FECR-RELATED"/>
    <property type="match status" value="1"/>
</dbReference>
<sequence>MSKEVFHSLLKRYLEGRCTEEEKKIVEQWYNVLDREGLPAYQESELEAMDDRLWATLSQKLDDTTETRRVSFFRRRNIQLGMAASLIAGLLLMGYLVSIDHATPDAIAREAGATLQMRQNMTLLPVSVQLEDGTRVTLAPGAVLQYPDRFAANKREVFLTGEAFFEVSKDKQRPFLVLSEDLITQVVGTSFIVKAQGAGHPSEVAVVTGKVMVSRNTEGAILRGLLTEEHQVYLTPNQRAVLDLETEELAVSLVAEPVPLSAEDAPAESIVFEFEEAPLKIVLRNLERAYGITIQPEDVNLYNCTFTGDLAGEDLETRLEFICSSVGAGHTIEGTTIRITGKGCPGKQ</sequence>
<dbReference type="InterPro" id="IPR006860">
    <property type="entry name" value="FecR"/>
</dbReference>
<dbReference type="PANTHER" id="PTHR30273:SF2">
    <property type="entry name" value="PROTEIN FECR"/>
    <property type="match status" value="1"/>
</dbReference>
<keyword evidence="1" id="KW-1133">Transmembrane helix</keyword>
<proteinExistence type="predicted"/>
<dbReference type="EMBL" id="JAHESE010000010">
    <property type="protein sequence ID" value="MBT1709036.1"/>
    <property type="molecule type" value="Genomic_DNA"/>
</dbReference>
<protein>
    <submittedName>
        <fullName evidence="4">FecR domain-containing protein</fullName>
    </submittedName>
</protein>
<dbReference type="Gene3D" id="3.55.50.30">
    <property type="match status" value="1"/>
</dbReference>
<keyword evidence="1" id="KW-0472">Membrane</keyword>
<dbReference type="AlphaFoldDB" id="A0AAP2DX68"/>
<accession>A0AAP2DX68</accession>
<keyword evidence="1" id="KW-0812">Transmembrane</keyword>
<gene>
    <name evidence="4" type="ORF">KK062_12415</name>
</gene>
<evidence type="ECO:0000313" key="4">
    <source>
        <dbReference type="EMBL" id="MBT1709036.1"/>
    </source>
</evidence>
<dbReference type="Gene3D" id="2.60.120.1440">
    <property type="match status" value="1"/>
</dbReference>
<dbReference type="PIRSF" id="PIRSF018266">
    <property type="entry name" value="FecR"/>
    <property type="match status" value="1"/>
</dbReference>
<dbReference type="Pfam" id="PF16344">
    <property type="entry name" value="FecR_C"/>
    <property type="match status" value="1"/>
</dbReference>
<dbReference type="InterPro" id="IPR032508">
    <property type="entry name" value="FecR_C"/>
</dbReference>
<feature type="domain" description="FecR protein" evidence="2">
    <location>
        <begin position="127"/>
        <end position="211"/>
    </location>
</feature>
<evidence type="ECO:0000259" key="2">
    <source>
        <dbReference type="Pfam" id="PF04773"/>
    </source>
</evidence>
<comment type="caution">
    <text evidence="4">The sequence shown here is derived from an EMBL/GenBank/DDBJ whole genome shotgun (WGS) entry which is preliminary data.</text>
</comment>
<feature type="domain" description="Protein FecR C-terminal" evidence="3">
    <location>
        <begin position="272"/>
        <end position="339"/>
    </location>
</feature>
<dbReference type="GO" id="GO:0016989">
    <property type="term" value="F:sigma factor antagonist activity"/>
    <property type="evidence" value="ECO:0007669"/>
    <property type="project" value="TreeGrafter"/>
</dbReference>
<reference evidence="4 5" key="1">
    <citation type="submission" date="2021-05" db="EMBL/GenBank/DDBJ databases">
        <title>A Polyphasic approach of four new species of the genus Ohtaekwangia: Ohtaekwangia histidinii sp. nov., Ohtaekwangia cretensis sp. nov., Ohtaekwangia indiensis sp. nov., Ohtaekwangia reichenbachii sp. nov. from diverse environment.</title>
        <authorList>
            <person name="Octaviana S."/>
        </authorList>
    </citation>
    <scope>NUCLEOTIDE SEQUENCE [LARGE SCALE GENOMIC DNA]</scope>
    <source>
        <strain evidence="4 5">PWU5</strain>
    </source>
</reference>
<dbReference type="RefSeq" id="WP_254084618.1">
    <property type="nucleotide sequence ID" value="NZ_JAHESE010000010.1"/>
</dbReference>
<evidence type="ECO:0000259" key="3">
    <source>
        <dbReference type="Pfam" id="PF16344"/>
    </source>
</evidence>
<feature type="transmembrane region" description="Helical" evidence="1">
    <location>
        <begin position="78"/>
        <end position="97"/>
    </location>
</feature>
<evidence type="ECO:0000313" key="5">
    <source>
        <dbReference type="Proteomes" id="UP001319080"/>
    </source>
</evidence>